<sequence>MSETVTQVVWTRQARESLNAILDYRYKETPSAISIVKKDVIRASKALVFAKQYQGRRNISRVSKNYSTRL</sequence>
<dbReference type="Proteomes" id="UP001143545">
    <property type="component" value="Unassembled WGS sequence"/>
</dbReference>
<reference evidence="1" key="1">
    <citation type="submission" date="2022-07" db="EMBL/GenBank/DDBJ databases">
        <title>Taxonomy of Novel Oxalotrophic and Methylotrophic Bacteria.</title>
        <authorList>
            <person name="Sahin N."/>
            <person name="Tani A."/>
        </authorList>
    </citation>
    <scope>NUCLEOTIDE SEQUENCE</scope>
    <source>
        <strain evidence="1">AM327</strain>
    </source>
</reference>
<keyword evidence="2" id="KW-1185">Reference proteome</keyword>
<evidence type="ECO:0000313" key="2">
    <source>
        <dbReference type="Proteomes" id="UP001143545"/>
    </source>
</evidence>
<comment type="caution">
    <text evidence="1">The sequence shown here is derived from an EMBL/GenBank/DDBJ whole genome shotgun (WGS) entry which is preliminary data.</text>
</comment>
<evidence type="ECO:0000313" key="1">
    <source>
        <dbReference type="EMBL" id="GLB52440.1"/>
    </source>
</evidence>
<name>A0A9W6B6E2_9FLAO</name>
<dbReference type="RefSeq" id="WP_281753709.1">
    <property type="nucleotide sequence ID" value="NZ_BRVP01000008.1"/>
</dbReference>
<dbReference type="EMBL" id="BRVP01000008">
    <property type="protein sequence ID" value="GLB52440.1"/>
    <property type="molecule type" value="Genomic_DNA"/>
</dbReference>
<dbReference type="AlphaFoldDB" id="A0A9W6B6E2"/>
<gene>
    <name evidence="1" type="ORF">NBRC110019_14800</name>
</gene>
<proteinExistence type="predicted"/>
<organism evidence="1 2">
    <name type="scientific">Neptunitalea chrysea</name>
    <dbReference type="NCBI Taxonomy" id="1647581"/>
    <lineage>
        <taxon>Bacteria</taxon>
        <taxon>Pseudomonadati</taxon>
        <taxon>Bacteroidota</taxon>
        <taxon>Flavobacteriia</taxon>
        <taxon>Flavobacteriales</taxon>
        <taxon>Flavobacteriaceae</taxon>
        <taxon>Neptunitalea</taxon>
    </lineage>
</organism>
<accession>A0A9W6B6E2</accession>
<protein>
    <submittedName>
        <fullName evidence="1">Uncharacterized protein</fullName>
    </submittedName>
</protein>